<protein>
    <submittedName>
        <fullName evidence="1">Uncharacterized protein</fullName>
    </submittedName>
</protein>
<proteinExistence type="predicted"/>
<keyword evidence="2" id="KW-1185">Reference proteome</keyword>
<evidence type="ECO:0000313" key="2">
    <source>
        <dbReference type="Proteomes" id="UP000886523"/>
    </source>
</evidence>
<dbReference type="AlphaFoldDB" id="A0A9P6AKK7"/>
<organism evidence="1 2">
    <name type="scientific">Hydnum rufescens UP504</name>
    <dbReference type="NCBI Taxonomy" id="1448309"/>
    <lineage>
        <taxon>Eukaryota</taxon>
        <taxon>Fungi</taxon>
        <taxon>Dikarya</taxon>
        <taxon>Basidiomycota</taxon>
        <taxon>Agaricomycotina</taxon>
        <taxon>Agaricomycetes</taxon>
        <taxon>Cantharellales</taxon>
        <taxon>Hydnaceae</taxon>
        <taxon>Hydnum</taxon>
    </lineage>
</organism>
<dbReference type="Proteomes" id="UP000886523">
    <property type="component" value="Unassembled WGS sequence"/>
</dbReference>
<name>A0A9P6AKK7_9AGAM</name>
<accession>A0A9P6AKK7</accession>
<comment type="caution">
    <text evidence="1">The sequence shown here is derived from an EMBL/GenBank/DDBJ whole genome shotgun (WGS) entry which is preliminary data.</text>
</comment>
<sequence length="115" mass="12453">MDASKSLPPSGLPQQFHPLPASSCPFAPHAVASSHNIPERVTLCHYRNPQTLQTITTHLPPTHSAMQCLQQGAHVPDPTRWGLLDLLGLVLLPHRYGALFCGYERGARSVWGGAA</sequence>
<dbReference type="EMBL" id="MU129085">
    <property type="protein sequence ID" value="KAF9507287.1"/>
    <property type="molecule type" value="Genomic_DNA"/>
</dbReference>
<evidence type="ECO:0000313" key="1">
    <source>
        <dbReference type="EMBL" id="KAF9507287.1"/>
    </source>
</evidence>
<reference evidence="1" key="1">
    <citation type="journal article" date="2020" name="Nat. Commun.">
        <title>Large-scale genome sequencing of mycorrhizal fungi provides insights into the early evolution of symbiotic traits.</title>
        <authorList>
            <person name="Miyauchi S."/>
            <person name="Kiss E."/>
            <person name="Kuo A."/>
            <person name="Drula E."/>
            <person name="Kohler A."/>
            <person name="Sanchez-Garcia M."/>
            <person name="Morin E."/>
            <person name="Andreopoulos B."/>
            <person name="Barry K.W."/>
            <person name="Bonito G."/>
            <person name="Buee M."/>
            <person name="Carver A."/>
            <person name="Chen C."/>
            <person name="Cichocki N."/>
            <person name="Clum A."/>
            <person name="Culley D."/>
            <person name="Crous P.W."/>
            <person name="Fauchery L."/>
            <person name="Girlanda M."/>
            <person name="Hayes R.D."/>
            <person name="Keri Z."/>
            <person name="LaButti K."/>
            <person name="Lipzen A."/>
            <person name="Lombard V."/>
            <person name="Magnuson J."/>
            <person name="Maillard F."/>
            <person name="Murat C."/>
            <person name="Nolan M."/>
            <person name="Ohm R.A."/>
            <person name="Pangilinan J."/>
            <person name="Pereira M.F."/>
            <person name="Perotto S."/>
            <person name="Peter M."/>
            <person name="Pfister S."/>
            <person name="Riley R."/>
            <person name="Sitrit Y."/>
            <person name="Stielow J.B."/>
            <person name="Szollosi G."/>
            <person name="Zifcakova L."/>
            <person name="Stursova M."/>
            <person name="Spatafora J.W."/>
            <person name="Tedersoo L."/>
            <person name="Vaario L.M."/>
            <person name="Yamada A."/>
            <person name="Yan M."/>
            <person name="Wang P."/>
            <person name="Xu J."/>
            <person name="Bruns T."/>
            <person name="Baldrian P."/>
            <person name="Vilgalys R."/>
            <person name="Dunand C."/>
            <person name="Henrissat B."/>
            <person name="Grigoriev I.V."/>
            <person name="Hibbett D."/>
            <person name="Nagy L.G."/>
            <person name="Martin F.M."/>
        </authorList>
    </citation>
    <scope>NUCLEOTIDE SEQUENCE</scope>
    <source>
        <strain evidence="1">UP504</strain>
    </source>
</reference>
<gene>
    <name evidence="1" type="ORF">BS47DRAFT_1351820</name>
</gene>